<dbReference type="AlphaFoldDB" id="A0A8J3IE43"/>
<dbReference type="PANTHER" id="PTHR43434">
    <property type="entry name" value="PHOSPHOGLYCOLATE PHOSPHATASE"/>
    <property type="match status" value="1"/>
</dbReference>
<keyword evidence="2" id="KW-1185">Reference proteome</keyword>
<dbReference type="PANTHER" id="PTHR43434:SF20">
    <property type="entry name" value="5'-NUCLEOTIDASE"/>
    <property type="match status" value="1"/>
</dbReference>
<dbReference type="Gene3D" id="3.40.50.1000">
    <property type="entry name" value="HAD superfamily/HAD-like"/>
    <property type="match status" value="1"/>
</dbReference>
<proteinExistence type="predicted"/>
<dbReference type="InterPro" id="IPR036412">
    <property type="entry name" value="HAD-like_sf"/>
</dbReference>
<dbReference type="Pfam" id="PF13419">
    <property type="entry name" value="HAD_2"/>
    <property type="match status" value="1"/>
</dbReference>
<organism evidence="1 2">
    <name type="scientific">Reticulibacter mediterranei</name>
    <dbReference type="NCBI Taxonomy" id="2778369"/>
    <lineage>
        <taxon>Bacteria</taxon>
        <taxon>Bacillati</taxon>
        <taxon>Chloroflexota</taxon>
        <taxon>Ktedonobacteria</taxon>
        <taxon>Ktedonobacterales</taxon>
        <taxon>Reticulibacteraceae</taxon>
        <taxon>Reticulibacter</taxon>
    </lineage>
</organism>
<evidence type="ECO:0000313" key="1">
    <source>
        <dbReference type="EMBL" id="GHO90785.1"/>
    </source>
</evidence>
<accession>A0A8J3IE43</accession>
<dbReference type="RefSeq" id="WP_220201728.1">
    <property type="nucleotide sequence ID" value="NZ_BNJK01000001.1"/>
</dbReference>
<protein>
    <submittedName>
        <fullName evidence="1">Haloacid dehalogenase</fullName>
    </submittedName>
</protein>
<comment type="caution">
    <text evidence="1">The sequence shown here is derived from an EMBL/GenBank/DDBJ whole genome shotgun (WGS) entry which is preliminary data.</text>
</comment>
<dbReference type="GO" id="GO:0005829">
    <property type="term" value="C:cytosol"/>
    <property type="evidence" value="ECO:0007669"/>
    <property type="project" value="TreeGrafter"/>
</dbReference>
<dbReference type="InterPro" id="IPR050155">
    <property type="entry name" value="HAD-like_hydrolase_sf"/>
</dbReference>
<reference evidence="1" key="1">
    <citation type="submission" date="2020-10" db="EMBL/GenBank/DDBJ databases">
        <title>Taxonomic study of unclassified bacteria belonging to the class Ktedonobacteria.</title>
        <authorList>
            <person name="Yabe S."/>
            <person name="Wang C.M."/>
            <person name="Zheng Y."/>
            <person name="Sakai Y."/>
            <person name="Cavaletti L."/>
            <person name="Monciardini P."/>
            <person name="Donadio S."/>
        </authorList>
    </citation>
    <scope>NUCLEOTIDE SEQUENCE</scope>
    <source>
        <strain evidence="1">ID150040</strain>
    </source>
</reference>
<dbReference type="SUPFAM" id="SSF56784">
    <property type="entry name" value="HAD-like"/>
    <property type="match status" value="1"/>
</dbReference>
<sequence length="217" mass="24608">MLDISSLLFDLDGTLMNAKPATLKSFTYALQKLGQIVPSIEDLSWCLGPPLRECFATLLNSMDTTLLEQAVVFYREQYAQLYQLESLVYPGVVEALADLKLRGYPMFVVTTQPRVAAYNILHHFELITYFDGIYGSELDGRRSDKRELIKYTLDQEMLSPDKTMMFGDRKYDIVGAKYNRVHAGGITYGYGSIEELTLAGADHLFPHPYDIVHFLAL</sequence>
<gene>
    <name evidence="1" type="ORF">KSF_008330</name>
</gene>
<name>A0A8J3IE43_9CHLR</name>
<dbReference type="EMBL" id="BNJK01000001">
    <property type="protein sequence ID" value="GHO90785.1"/>
    <property type="molecule type" value="Genomic_DNA"/>
</dbReference>
<evidence type="ECO:0000313" key="2">
    <source>
        <dbReference type="Proteomes" id="UP000597444"/>
    </source>
</evidence>
<dbReference type="GO" id="GO:0004713">
    <property type="term" value="F:protein tyrosine kinase activity"/>
    <property type="evidence" value="ECO:0007669"/>
    <property type="project" value="TreeGrafter"/>
</dbReference>
<dbReference type="InterPro" id="IPR041492">
    <property type="entry name" value="HAD_2"/>
</dbReference>
<dbReference type="InterPro" id="IPR023214">
    <property type="entry name" value="HAD_sf"/>
</dbReference>
<dbReference type="Gene3D" id="1.10.150.240">
    <property type="entry name" value="Putative phosphatase, domain 2"/>
    <property type="match status" value="1"/>
</dbReference>
<dbReference type="InterPro" id="IPR023198">
    <property type="entry name" value="PGP-like_dom2"/>
</dbReference>
<dbReference type="Proteomes" id="UP000597444">
    <property type="component" value="Unassembled WGS sequence"/>
</dbReference>